<comment type="similarity">
    <text evidence="2">Belongs to the SAP domain-containing ribonucleoprotein family.</text>
</comment>
<dbReference type="EMBL" id="NJET01000282">
    <property type="protein sequence ID" value="PHH58863.1"/>
    <property type="molecule type" value="Genomic_DNA"/>
</dbReference>
<protein>
    <recommendedName>
        <fullName evidence="4">SAP domain-containing protein</fullName>
    </recommendedName>
</protein>
<dbReference type="PANTHER" id="PTHR46551">
    <property type="entry name" value="SAP DOMAIN-CONTAINING RIBONUCLEOPROTEIN"/>
    <property type="match status" value="1"/>
</dbReference>
<sequence length="267" mass="29091">MAEYSSLKVPELKKLLAEKKLPQTGNKADLIARLQEDDKKNSSVKTTTTKEDKEDEITYSDDDLEAAPAAASKAAPESAPAAKLAPKKASPVETNATAKPASQPADEAKQPAPQEPTAGQETGKEQKVGADNKSPKKDDESFALGLSTTEAETEAKRRAERAKRFGLEVDDEAKKRSDRAARFGIDENTLVSGLDSALPEKAFKRGRDRGEDGGRARKRQNLDQRGNRATRDGRAARRNDRPKQNSIQADPVERAKAEKRAARFAQN</sequence>
<feature type="compositionally biased region" description="Acidic residues" evidence="3">
    <location>
        <begin position="53"/>
        <end position="65"/>
    </location>
</feature>
<feature type="compositionally biased region" description="Basic and acidic residues" evidence="3">
    <location>
        <begin position="251"/>
        <end position="261"/>
    </location>
</feature>
<keyword evidence="1" id="KW-0597">Phosphoprotein</keyword>
<comment type="caution">
    <text evidence="5">The sequence shown here is derived from an EMBL/GenBank/DDBJ whole genome shotgun (WGS) entry which is preliminary data.</text>
</comment>
<dbReference type="OrthoDB" id="445357at2759"/>
<dbReference type="InterPro" id="IPR036361">
    <property type="entry name" value="SAP_dom_sf"/>
</dbReference>
<evidence type="ECO:0000256" key="3">
    <source>
        <dbReference type="SAM" id="MobiDB-lite"/>
    </source>
</evidence>
<evidence type="ECO:0000259" key="4">
    <source>
        <dbReference type="PROSITE" id="PS50800"/>
    </source>
</evidence>
<dbReference type="InterPro" id="IPR040746">
    <property type="entry name" value="THO1_MOS11_C"/>
</dbReference>
<dbReference type="Pfam" id="PF18592">
    <property type="entry name" value="Tho1_MOS11_C"/>
    <property type="match status" value="1"/>
</dbReference>
<dbReference type="SMART" id="SM00513">
    <property type="entry name" value="SAP"/>
    <property type="match status" value="1"/>
</dbReference>
<feature type="domain" description="SAP" evidence="4">
    <location>
        <begin position="4"/>
        <end position="38"/>
    </location>
</feature>
<feature type="region of interest" description="Disordered" evidence="3">
    <location>
        <begin position="32"/>
        <end position="267"/>
    </location>
</feature>
<evidence type="ECO:0000256" key="1">
    <source>
        <dbReference type="ARBA" id="ARBA00022553"/>
    </source>
</evidence>
<feature type="compositionally biased region" description="Basic and acidic residues" evidence="3">
    <location>
        <begin position="122"/>
        <end position="140"/>
    </location>
</feature>
<dbReference type="PANTHER" id="PTHR46551:SF1">
    <property type="entry name" value="SAP DOMAIN-CONTAINING RIBONUCLEOPROTEIN"/>
    <property type="match status" value="1"/>
</dbReference>
<organism evidence="5 6">
    <name type="scientific">Ophiocordyceps australis</name>
    <dbReference type="NCBI Taxonomy" id="1399860"/>
    <lineage>
        <taxon>Eukaryota</taxon>
        <taxon>Fungi</taxon>
        <taxon>Dikarya</taxon>
        <taxon>Ascomycota</taxon>
        <taxon>Pezizomycotina</taxon>
        <taxon>Sordariomycetes</taxon>
        <taxon>Hypocreomycetidae</taxon>
        <taxon>Hypocreales</taxon>
        <taxon>Ophiocordycipitaceae</taxon>
        <taxon>Ophiocordyceps</taxon>
    </lineage>
</organism>
<dbReference type="STRING" id="1399860.A0A2C5XU05"/>
<proteinExistence type="inferred from homology"/>
<feature type="compositionally biased region" description="Basic and acidic residues" evidence="3">
    <location>
        <begin position="153"/>
        <end position="185"/>
    </location>
</feature>
<feature type="compositionally biased region" description="Low complexity" evidence="3">
    <location>
        <begin position="66"/>
        <end position="91"/>
    </location>
</feature>
<dbReference type="AlphaFoldDB" id="A0A2C5XU05"/>
<dbReference type="PROSITE" id="PS50800">
    <property type="entry name" value="SAP"/>
    <property type="match status" value="1"/>
</dbReference>
<reference evidence="5 6" key="1">
    <citation type="submission" date="2017-06" db="EMBL/GenBank/DDBJ databases">
        <title>Ant-infecting Ophiocordyceps genomes reveal a high diversity of potential behavioral manipulation genes and a possible major role for enterotoxins.</title>
        <authorList>
            <person name="De Bekker C."/>
            <person name="Evans H.C."/>
            <person name="Brachmann A."/>
            <person name="Hughes D.P."/>
        </authorList>
    </citation>
    <scope>NUCLEOTIDE SEQUENCE [LARGE SCALE GENOMIC DNA]</scope>
    <source>
        <strain evidence="5 6">Map64</strain>
    </source>
</reference>
<accession>A0A2C5XU05</accession>
<evidence type="ECO:0000313" key="5">
    <source>
        <dbReference type="EMBL" id="PHH58863.1"/>
    </source>
</evidence>
<dbReference type="Proteomes" id="UP000226192">
    <property type="component" value="Unassembled WGS sequence"/>
</dbReference>
<dbReference type="GO" id="GO:0016973">
    <property type="term" value="P:poly(A)+ mRNA export from nucleus"/>
    <property type="evidence" value="ECO:0007669"/>
    <property type="project" value="TreeGrafter"/>
</dbReference>
<keyword evidence="6" id="KW-1185">Reference proteome</keyword>
<evidence type="ECO:0000256" key="2">
    <source>
        <dbReference type="ARBA" id="ARBA00046328"/>
    </source>
</evidence>
<dbReference type="Gene3D" id="1.10.720.30">
    <property type="entry name" value="SAP domain"/>
    <property type="match status" value="1"/>
</dbReference>
<gene>
    <name evidence="5" type="ORF">CDD81_4261</name>
</gene>
<name>A0A2C5XU05_9HYPO</name>
<dbReference type="InterPro" id="IPR003034">
    <property type="entry name" value="SAP_dom"/>
</dbReference>
<dbReference type="GO" id="GO:0005634">
    <property type="term" value="C:nucleus"/>
    <property type="evidence" value="ECO:0007669"/>
    <property type="project" value="TreeGrafter"/>
</dbReference>
<feature type="compositionally biased region" description="Basic and acidic residues" evidence="3">
    <location>
        <begin position="201"/>
        <end position="243"/>
    </location>
</feature>
<evidence type="ECO:0000313" key="6">
    <source>
        <dbReference type="Proteomes" id="UP000226192"/>
    </source>
</evidence>
<dbReference type="InterPro" id="IPR052240">
    <property type="entry name" value="SAP_domain_ribonucleoprotein"/>
</dbReference>
<dbReference type="SUPFAM" id="SSF68906">
    <property type="entry name" value="SAP domain"/>
    <property type="match status" value="1"/>
</dbReference>
<dbReference type="Pfam" id="PF02037">
    <property type="entry name" value="SAP"/>
    <property type="match status" value="1"/>
</dbReference>